<reference evidence="3" key="1">
    <citation type="submission" date="2025-08" db="UniProtKB">
        <authorList>
            <consortium name="RefSeq"/>
        </authorList>
    </citation>
    <scope>IDENTIFICATION</scope>
    <source>
        <tissue evidence="3">Whole body</tissue>
    </source>
</reference>
<dbReference type="RefSeq" id="XP_025425301.1">
    <property type="nucleotide sequence ID" value="XM_025569516.1"/>
</dbReference>
<gene>
    <name evidence="3" type="primary">LOC112694130</name>
</gene>
<dbReference type="GO" id="GO:0003824">
    <property type="term" value="F:catalytic activity"/>
    <property type="evidence" value="ECO:0007669"/>
    <property type="project" value="InterPro"/>
</dbReference>
<dbReference type="GeneID" id="112694130"/>
<dbReference type="PANTHER" id="PTHR23227:SF85">
    <property type="entry name" value="CRANIOFACIAL DEVELOPMENT PROTEIN 2"/>
    <property type="match status" value="1"/>
</dbReference>
<evidence type="ECO:0000313" key="2">
    <source>
        <dbReference type="Proteomes" id="UP000694846"/>
    </source>
</evidence>
<evidence type="ECO:0000259" key="1">
    <source>
        <dbReference type="Pfam" id="PF14529"/>
    </source>
</evidence>
<sequence>MIKLEAKPTNIYIIQVHFPTTRSTEEDIEEMYVQVEELLQLTENNANIFITGDFNASVSCEGSNNSGKFGLENVNERGKRLIEFCKQHELIISNTYFEVPLRRHYTLKAPGNITRYQIDFILVKNKYKNQITFCYVYPGFDVDSDHNLVIAK</sequence>
<name>A0A8B8GRS1_9HEMI</name>
<dbReference type="Proteomes" id="UP000694846">
    <property type="component" value="Unplaced"/>
</dbReference>
<dbReference type="InterPro" id="IPR036691">
    <property type="entry name" value="Endo/exonu/phosph_ase_sf"/>
</dbReference>
<dbReference type="Gene3D" id="3.60.10.10">
    <property type="entry name" value="Endonuclease/exonuclease/phosphatase"/>
    <property type="match status" value="1"/>
</dbReference>
<accession>A0A8B8GRS1</accession>
<dbReference type="OrthoDB" id="6619372at2759"/>
<dbReference type="Pfam" id="PF14529">
    <property type="entry name" value="Exo_endo_phos_2"/>
    <property type="match status" value="1"/>
</dbReference>
<proteinExistence type="predicted"/>
<keyword evidence="2" id="KW-1185">Reference proteome</keyword>
<dbReference type="SUPFAM" id="SSF56219">
    <property type="entry name" value="DNase I-like"/>
    <property type="match status" value="1"/>
</dbReference>
<organism evidence="2 3">
    <name type="scientific">Sipha flava</name>
    <name type="common">yellow sugarcane aphid</name>
    <dbReference type="NCBI Taxonomy" id="143950"/>
    <lineage>
        <taxon>Eukaryota</taxon>
        <taxon>Metazoa</taxon>
        <taxon>Ecdysozoa</taxon>
        <taxon>Arthropoda</taxon>
        <taxon>Hexapoda</taxon>
        <taxon>Insecta</taxon>
        <taxon>Pterygota</taxon>
        <taxon>Neoptera</taxon>
        <taxon>Paraneoptera</taxon>
        <taxon>Hemiptera</taxon>
        <taxon>Sternorrhyncha</taxon>
        <taxon>Aphidomorpha</taxon>
        <taxon>Aphidoidea</taxon>
        <taxon>Aphididae</taxon>
        <taxon>Sipha</taxon>
    </lineage>
</organism>
<dbReference type="AlphaFoldDB" id="A0A8B8GRS1"/>
<dbReference type="InterPro" id="IPR027124">
    <property type="entry name" value="Swc5/CFDP1/2"/>
</dbReference>
<dbReference type="PANTHER" id="PTHR23227">
    <property type="entry name" value="BUCENTAUR RELATED"/>
    <property type="match status" value="1"/>
</dbReference>
<evidence type="ECO:0000313" key="3">
    <source>
        <dbReference type="RefSeq" id="XP_025425301.1"/>
    </source>
</evidence>
<dbReference type="InterPro" id="IPR005135">
    <property type="entry name" value="Endo/exonuclease/phosphatase"/>
</dbReference>
<protein>
    <submittedName>
        <fullName evidence="3">Craniofacial development protein 2-like</fullName>
    </submittedName>
</protein>
<feature type="domain" description="Endonuclease/exonuclease/phosphatase" evidence="1">
    <location>
        <begin position="11"/>
        <end position="149"/>
    </location>
</feature>